<accession>A0A699YH13</accession>
<evidence type="ECO:0000256" key="1">
    <source>
        <dbReference type="SAM" id="MobiDB-lite"/>
    </source>
</evidence>
<gene>
    <name evidence="2" type="ORF">HaLaN_03479</name>
</gene>
<dbReference type="AlphaFoldDB" id="A0A699YH13"/>
<comment type="caution">
    <text evidence="2">The sequence shown here is derived from an EMBL/GenBank/DDBJ whole genome shotgun (WGS) entry which is preliminary data.</text>
</comment>
<protein>
    <submittedName>
        <fullName evidence="2">Uncharacterized protein</fullName>
    </submittedName>
</protein>
<reference evidence="2 3" key="1">
    <citation type="submission" date="2020-02" db="EMBL/GenBank/DDBJ databases">
        <title>Draft genome sequence of Haematococcus lacustris strain NIES-144.</title>
        <authorList>
            <person name="Morimoto D."/>
            <person name="Nakagawa S."/>
            <person name="Yoshida T."/>
            <person name="Sawayama S."/>
        </authorList>
    </citation>
    <scope>NUCLEOTIDE SEQUENCE [LARGE SCALE GENOMIC DNA]</scope>
    <source>
        <strain evidence="2 3">NIES-144</strain>
    </source>
</reference>
<proteinExistence type="predicted"/>
<evidence type="ECO:0000313" key="3">
    <source>
        <dbReference type="Proteomes" id="UP000485058"/>
    </source>
</evidence>
<keyword evidence="3" id="KW-1185">Reference proteome</keyword>
<evidence type="ECO:0000313" key="2">
    <source>
        <dbReference type="EMBL" id="GFH08505.1"/>
    </source>
</evidence>
<dbReference type="Proteomes" id="UP000485058">
    <property type="component" value="Unassembled WGS sequence"/>
</dbReference>
<feature type="region of interest" description="Disordered" evidence="1">
    <location>
        <begin position="89"/>
        <end position="110"/>
    </location>
</feature>
<name>A0A699YH13_HAELA</name>
<dbReference type="EMBL" id="BLLF01000165">
    <property type="protein sequence ID" value="GFH08505.1"/>
    <property type="molecule type" value="Genomic_DNA"/>
</dbReference>
<sequence length="110" mass="11996">MVLSLVEWCCQCLAEALVREGADGPALEACADCPHCPGPMRSRSCITAPMHTHSDASRRASRGSTPQLWRRALCWDKRPCAPVTTFVGSRHSSWMRSPQSAPSSLTRASI</sequence>
<organism evidence="2 3">
    <name type="scientific">Haematococcus lacustris</name>
    <name type="common">Green alga</name>
    <name type="synonym">Haematococcus pluvialis</name>
    <dbReference type="NCBI Taxonomy" id="44745"/>
    <lineage>
        <taxon>Eukaryota</taxon>
        <taxon>Viridiplantae</taxon>
        <taxon>Chlorophyta</taxon>
        <taxon>core chlorophytes</taxon>
        <taxon>Chlorophyceae</taxon>
        <taxon>CS clade</taxon>
        <taxon>Chlamydomonadales</taxon>
        <taxon>Haematococcaceae</taxon>
        <taxon>Haematococcus</taxon>
    </lineage>
</organism>